<dbReference type="AlphaFoldDB" id="A0A183SZ77"/>
<name>A0A183SZ77_SCHSO</name>
<feature type="compositionally biased region" description="Basic and acidic residues" evidence="1">
    <location>
        <begin position="44"/>
        <end position="60"/>
    </location>
</feature>
<feature type="compositionally biased region" description="Polar residues" evidence="1">
    <location>
        <begin position="63"/>
        <end position="88"/>
    </location>
</feature>
<dbReference type="EMBL" id="UYSU01035297">
    <property type="protein sequence ID" value="VDL95910.1"/>
    <property type="molecule type" value="Genomic_DNA"/>
</dbReference>
<evidence type="ECO:0000256" key="1">
    <source>
        <dbReference type="SAM" id="MobiDB-lite"/>
    </source>
</evidence>
<dbReference type="WBParaSite" id="SSLN_0000988701-mRNA-1">
    <property type="protein sequence ID" value="SSLN_0000988701-mRNA-1"/>
    <property type="gene ID" value="SSLN_0000988701"/>
</dbReference>
<proteinExistence type="predicted"/>
<dbReference type="Proteomes" id="UP000275846">
    <property type="component" value="Unassembled WGS sequence"/>
</dbReference>
<accession>A0A183SZ77</accession>
<feature type="region of interest" description="Disordered" evidence="1">
    <location>
        <begin position="1"/>
        <end position="102"/>
    </location>
</feature>
<protein>
    <submittedName>
        <fullName evidence="2 4">Uncharacterized protein</fullName>
    </submittedName>
</protein>
<sequence length="102" mass="11097">MEISRRVLIDRGSGMTLQGNSEELPEATADQPGTLGGSRPEPTGLKDRGINLRSQPDRRRQGQKSGTKVTNAPDQHRQCPSPSYTSALLTHFPRANQSGRTS</sequence>
<reference evidence="2 3" key="2">
    <citation type="submission" date="2018-11" db="EMBL/GenBank/DDBJ databases">
        <authorList>
            <consortium name="Pathogen Informatics"/>
        </authorList>
    </citation>
    <scope>NUCLEOTIDE SEQUENCE [LARGE SCALE GENOMIC DNA]</scope>
    <source>
        <strain evidence="2 3">NST_G2</strain>
    </source>
</reference>
<keyword evidence="3" id="KW-1185">Reference proteome</keyword>
<reference evidence="4" key="1">
    <citation type="submission" date="2016-06" db="UniProtKB">
        <authorList>
            <consortium name="WormBaseParasite"/>
        </authorList>
    </citation>
    <scope>IDENTIFICATION</scope>
</reference>
<evidence type="ECO:0000313" key="3">
    <source>
        <dbReference type="Proteomes" id="UP000275846"/>
    </source>
</evidence>
<gene>
    <name evidence="2" type="ORF">SSLN_LOCUS9525</name>
</gene>
<organism evidence="4">
    <name type="scientific">Schistocephalus solidus</name>
    <name type="common">Tapeworm</name>
    <dbReference type="NCBI Taxonomy" id="70667"/>
    <lineage>
        <taxon>Eukaryota</taxon>
        <taxon>Metazoa</taxon>
        <taxon>Spiralia</taxon>
        <taxon>Lophotrochozoa</taxon>
        <taxon>Platyhelminthes</taxon>
        <taxon>Cestoda</taxon>
        <taxon>Eucestoda</taxon>
        <taxon>Diphyllobothriidea</taxon>
        <taxon>Diphyllobothriidae</taxon>
        <taxon>Schistocephalus</taxon>
    </lineage>
</organism>
<evidence type="ECO:0000313" key="2">
    <source>
        <dbReference type="EMBL" id="VDL95910.1"/>
    </source>
</evidence>
<dbReference type="OrthoDB" id="6316953at2759"/>
<evidence type="ECO:0000313" key="4">
    <source>
        <dbReference type="WBParaSite" id="SSLN_0000988701-mRNA-1"/>
    </source>
</evidence>